<dbReference type="RefSeq" id="WP_092932886.1">
    <property type="nucleotide sequence ID" value="NZ_FMZP01000007.1"/>
</dbReference>
<keyword evidence="6" id="KW-1185">Reference proteome</keyword>
<organism evidence="5 6">
    <name type="scientific">Natrinema hispanicum</name>
    <dbReference type="NCBI Taxonomy" id="392421"/>
    <lineage>
        <taxon>Archaea</taxon>
        <taxon>Methanobacteriati</taxon>
        <taxon>Methanobacteriota</taxon>
        <taxon>Stenosarchaea group</taxon>
        <taxon>Halobacteria</taxon>
        <taxon>Halobacteriales</taxon>
        <taxon>Natrialbaceae</taxon>
        <taxon>Natrinema</taxon>
    </lineage>
</organism>
<dbReference type="OrthoDB" id="281764at2157"/>
<dbReference type="SUPFAM" id="SSF51735">
    <property type="entry name" value="NAD(P)-binding Rossmann-fold domains"/>
    <property type="match status" value="1"/>
</dbReference>
<evidence type="ECO:0000256" key="1">
    <source>
        <dbReference type="ARBA" id="ARBA00006484"/>
    </source>
</evidence>
<reference evidence="6 7" key="2">
    <citation type="submission" date="2016-10" db="EMBL/GenBank/DDBJ databases">
        <authorList>
            <person name="Varghese N."/>
            <person name="Submissions S."/>
        </authorList>
    </citation>
    <scope>NUCLEOTIDE SEQUENCE [LARGE SCALE GENOMIC DNA]</scope>
    <source>
        <strain evidence="4 7">CDM_1</strain>
        <strain evidence="6">CDM_6</strain>
    </source>
</reference>
<dbReference type="GO" id="GO:0016616">
    <property type="term" value="F:oxidoreductase activity, acting on the CH-OH group of donors, NAD or NADP as acceptor"/>
    <property type="evidence" value="ECO:0007669"/>
    <property type="project" value="TreeGrafter"/>
</dbReference>
<evidence type="ECO:0000313" key="6">
    <source>
        <dbReference type="Proteomes" id="UP000199320"/>
    </source>
</evidence>
<evidence type="ECO:0000313" key="4">
    <source>
        <dbReference type="EMBL" id="SDC80490.1"/>
    </source>
</evidence>
<dbReference type="NCBIfam" id="NF009466">
    <property type="entry name" value="PRK12826.1-2"/>
    <property type="match status" value="1"/>
</dbReference>
<evidence type="ECO:0000259" key="3">
    <source>
        <dbReference type="SMART" id="SM00822"/>
    </source>
</evidence>
<dbReference type="PANTHER" id="PTHR42760:SF133">
    <property type="entry name" value="3-OXOACYL-[ACYL-CARRIER-PROTEIN] REDUCTASE"/>
    <property type="match status" value="1"/>
</dbReference>
<dbReference type="EMBL" id="FOIC01000009">
    <property type="protein sequence ID" value="SET63277.1"/>
    <property type="molecule type" value="Genomic_DNA"/>
</dbReference>
<name>A0A1I0FYB9_9EURY</name>
<dbReference type="FunFam" id="3.40.50.720:FF:000173">
    <property type="entry name" value="3-oxoacyl-[acyl-carrier protein] reductase"/>
    <property type="match status" value="1"/>
</dbReference>
<dbReference type="InterPro" id="IPR036291">
    <property type="entry name" value="NAD(P)-bd_dom_sf"/>
</dbReference>
<dbReference type="PANTHER" id="PTHR42760">
    <property type="entry name" value="SHORT-CHAIN DEHYDROGENASES/REDUCTASES FAMILY MEMBER"/>
    <property type="match status" value="1"/>
</dbReference>
<dbReference type="Gene3D" id="3.40.50.720">
    <property type="entry name" value="NAD(P)-binding Rossmann-like Domain"/>
    <property type="match status" value="1"/>
</dbReference>
<gene>
    <name evidence="5" type="ORF">SAMN04488694_109128</name>
    <name evidence="4" type="ORF">SAMN05192552_1007156</name>
</gene>
<dbReference type="InterPro" id="IPR002347">
    <property type="entry name" value="SDR_fam"/>
</dbReference>
<keyword evidence="2" id="KW-0560">Oxidoreductase</keyword>
<dbReference type="PRINTS" id="PR00081">
    <property type="entry name" value="GDHRDH"/>
</dbReference>
<dbReference type="STRING" id="392421.SAMN04488694_109128"/>
<proteinExistence type="inferred from homology"/>
<dbReference type="InterPro" id="IPR057326">
    <property type="entry name" value="KR_dom"/>
</dbReference>
<protein>
    <submittedName>
        <fullName evidence="5">3-oxoacyl-[acyl-carrier-protein] reductase</fullName>
    </submittedName>
</protein>
<evidence type="ECO:0000313" key="5">
    <source>
        <dbReference type="EMBL" id="SET63277.1"/>
    </source>
</evidence>
<dbReference type="SMART" id="SM00822">
    <property type="entry name" value="PKS_KR"/>
    <property type="match status" value="1"/>
</dbReference>
<sequence length="249" mass="26050">MIDFDGEVAVVTGGTRGIGRAVATRLAERGATVVATYHEDDAAADETAATLASFPTETTVERFDVADYETVAATFETVADRYGPPTVLVNNAGTVADGLLVRMSPEQWQRVIDVNLTGTFYCTREAARRMLRRDDRGGRIVNVASVAAQHGGAGQANYAASKAGVLGLTRAAARELGGKGIRVNAVAPGYTDTDLLADSRGYESAVETNTASGRTATPEEVADVITFLASDAASYINGEVVRVDDGLAL</sequence>
<dbReference type="Proteomes" id="UP000324021">
    <property type="component" value="Unassembled WGS sequence"/>
</dbReference>
<dbReference type="EMBL" id="FMZP01000007">
    <property type="protein sequence ID" value="SDC80490.1"/>
    <property type="molecule type" value="Genomic_DNA"/>
</dbReference>
<evidence type="ECO:0000256" key="2">
    <source>
        <dbReference type="ARBA" id="ARBA00023002"/>
    </source>
</evidence>
<dbReference type="InterPro" id="IPR020904">
    <property type="entry name" value="Sc_DH/Rdtase_CS"/>
</dbReference>
<reference evidence="5" key="1">
    <citation type="submission" date="2016-10" db="EMBL/GenBank/DDBJ databases">
        <authorList>
            <person name="de Groot N.N."/>
        </authorList>
    </citation>
    <scope>NUCLEOTIDE SEQUENCE [LARGE SCALE GENOMIC DNA]</scope>
    <source>
        <strain evidence="5">CDM_6</strain>
    </source>
</reference>
<dbReference type="Pfam" id="PF13561">
    <property type="entry name" value="adh_short_C2"/>
    <property type="match status" value="1"/>
</dbReference>
<dbReference type="AlphaFoldDB" id="A0A1I0FYB9"/>
<dbReference type="PRINTS" id="PR00080">
    <property type="entry name" value="SDRFAMILY"/>
</dbReference>
<dbReference type="PROSITE" id="PS00061">
    <property type="entry name" value="ADH_SHORT"/>
    <property type="match status" value="1"/>
</dbReference>
<feature type="domain" description="Ketoreductase" evidence="3">
    <location>
        <begin position="7"/>
        <end position="189"/>
    </location>
</feature>
<accession>A0A1I0FYB9</accession>
<evidence type="ECO:0000313" key="7">
    <source>
        <dbReference type="Proteomes" id="UP000324021"/>
    </source>
</evidence>
<comment type="similarity">
    <text evidence="1">Belongs to the short-chain dehydrogenases/reductases (SDR) family.</text>
</comment>
<dbReference type="Proteomes" id="UP000199320">
    <property type="component" value="Unassembled WGS sequence"/>
</dbReference>